<sequence length="211" mass="23438">MTKAASPRLDHLLIADMVDAGSRVLDVGCGDGALLRLLADRKRVDGRGVELSQRGVNECVAKGLSVIQGDADTDLADYPDDGFDYVILSQTLQATRRPREALQNMLRIGRRAIVSFPNFGYWRVRAQLAFRGRMPVTGNLAYSWHDTPNIHLCTIRDFVELIDLLGAHIERGVALDHAGAPIRVNAPWWVWNLLGEQAIFLLERDAPPRSS</sequence>
<organism evidence="1 2">
    <name type="scientific">Methylocystis parvus</name>
    <dbReference type="NCBI Taxonomy" id="134"/>
    <lineage>
        <taxon>Bacteria</taxon>
        <taxon>Pseudomonadati</taxon>
        <taxon>Pseudomonadota</taxon>
        <taxon>Alphaproteobacteria</taxon>
        <taxon>Hyphomicrobiales</taxon>
        <taxon>Methylocystaceae</taxon>
        <taxon>Methylocystis</taxon>
    </lineage>
</organism>
<dbReference type="Pfam" id="PF07021">
    <property type="entry name" value="MetW"/>
    <property type="match status" value="1"/>
</dbReference>
<dbReference type="AlphaFoldDB" id="A0A6B8M3D2"/>
<dbReference type="InterPro" id="IPR029063">
    <property type="entry name" value="SAM-dependent_MTases_sf"/>
</dbReference>
<dbReference type="CDD" id="cd02440">
    <property type="entry name" value="AdoMet_MTases"/>
    <property type="match status" value="1"/>
</dbReference>
<name>A0A6B8M3D2_9HYPH</name>
<evidence type="ECO:0000313" key="2">
    <source>
        <dbReference type="Proteomes" id="UP000422569"/>
    </source>
</evidence>
<dbReference type="KEGG" id="mpar:F7D14_04840"/>
<reference evidence="1 2" key="1">
    <citation type="submission" date="2019-09" db="EMBL/GenBank/DDBJ databases">
        <title>Isolation and complete genome sequencing of Methylocystis species.</title>
        <authorList>
            <person name="Rumah B.L."/>
            <person name="Stead C.E."/>
            <person name="Stevens B.C."/>
            <person name="Minton N.P."/>
            <person name="Grosse-Honebrink A."/>
            <person name="Zhang Y."/>
        </authorList>
    </citation>
    <scope>NUCLEOTIDE SEQUENCE [LARGE SCALE GENOMIC DNA]</scope>
    <source>
        <strain evidence="1 2">BRCS2</strain>
    </source>
</reference>
<dbReference type="Gene3D" id="3.40.50.150">
    <property type="entry name" value="Vaccinia Virus protein VP39"/>
    <property type="match status" value="1"/>
</dbReference>
<dbReference type="SUPFAM" id="SSF53335">
    <property type="entry name" value="S-adenosyl-L-methionine-dependent methyltransferases"/>
    <property type="match status" value="1"/>
</dbReference>
<gene>
    <name evidence="1" type="primary">metW</name>
    <name evidence="1" type="ORF">F7D14_04840</name>
</gene>
<proteinExistence type="predicted"/>
<dbReference type="RefSeq" id="WP_016919937.1">
    <property type="nucleotide sequence ID" value="NZ_CP044331.1"/>
</dbReference>
<accession>A0A6B8M3D2</accession>
<dbReference type="EMBL" id="CP044331">
    <property type="protein sequence ID" value="QGM96866.1"/>
    <property type="molecule type" value="Genomic_DNA"/>
</dbReference>
<evidence type="ECO:0000313" key="1">
    <source>
        <dbReference type="EMBL" id="QGM96866.1"/>
    </source>
</evidence>
<dbReference type="InterPro" id="IPR010743">
    <property type="entry name" value="Methionine_synth_MetW"/>
</dbReference>
<dbReference type="Proteomes" id="UP000422569">
    <property type="component" value="Chromosome"/>
</dbReference>
<dbReference type="NCBIfam" id="TIGR02081">
    <property type="entry name" value="metW"/>
    <property type="match status" value="1"/>
</dbReference>
<protein>
    <submittedName>
        <fullName evidence="1">Methionine biosynthesis protein MetW</fullName>
    </submittedName>
</protein>
<keyword evidence="2" id="KW-1185">Reference proteome</keyword>